<dbReference type="PANTHER" id="PTHR46031">
    <property type="match status" value="1"/>
</dbReference>
<comment type="caution">
    <text evidence="5">The sequence shown here is derived from an EMBL/GenBank/DDBJ whole genome shotgun (WGS) entry which is preliminary data.</text>
</comment>
<protein>
    <recommendedName>
        <fullName evidence="4">DRBM domain-containing protein</fullName>
    </recommendedName>
</protein>
<dbReference type="InterPro" id="IPR014720">
    <property type="entry name" value="dsRBD_dom"/>
</dbReference>
<evidence type="ECO:0000313" key="5">
    <source>
        <dbReference type="EMBL" id="KAK4492306.1"/>
    </source>
</evidence>
<keyword evidence="1" id="KW-0677">Repeat</keyword>
<accession>A0ABR0DTK9</accession>
<dbReference type="EMBL" id="JAYDYQ010001087">
    <property type="protein sequence ID" value="KAK4492306.1"/>
    <property type="molecule type" value="Genomic_DNA"/>
</dbReference>
<evidence type="ECO:0000256" key="1">
    <source>
        <dbReference type="ARBA" id="ARBA00022737"/>
    </source>
</evidence>
<gene>
    <name evidence="5" type="ORF">RD792_003109</name>
</gene>
<evidence type="ECO:0000256" key="3">
    <source>
        <dbReference type="PROSITE-ProRule" id="PRU00266"/>
    </source>
</evidence>
<organism evidence="5 6">
    <name type="scientific">Penstemon davidsonii</name>
    <dbReference type="NCBI Taxonomy" id="160366"/>
    <lineage>
        <taxon>Eukaryota</taxon>
        <taxon>Viridiplantae</taxon>
        <taxon>Streptophyta</taxon>
        <taxon>Embryophyta</taxon>
        <taxon>Tracheophyta</taxon>
        <taxon>Spermatophyta</taxon>
        <taxon>Magnoliopsida</taxon>
        <taxon>eudicotyledons</taxon>
        <taxon>Gunneridae</taxon>
        <taxon>Pentapetalae</taxon>
        <taxon>asterids</taxon>
        <taxon>lamiids</taxon>
        <taxon>Lamiales</taxon>
        <taxon>Plantaginaceae</taxon>
        <taxon>Cheloneae</taxon>
        <taxon>Penstemon</taxon>
    </lineage>
</organism>
<keyword evidence="6" id="KW-1185">Reference proteome</keyword>
<proteinExistence type="predicted"/>
<feature type="domain" description="DRBM" evidence="4">
    <location>
        <begin position="1"/>
        <end position="70"/>
    </location>
</feature>
<keyword evidence="2 3" id="KW-0694">RNA-binding</keyword>
<dbReference type="Gene3D" id="3.30.160.20">
    <property type="match status" value="2"/>
</dbReference>
<dbReference type="PROSITE" id="PS50137">
    <property type="entry name" value="DS_RBD"/>
    <property type="match status" value="1"/>
</dbReference>
<dbReference type="PANTHER" id="PTHR46031:SF31">
    <property type="entry name" value="DOUBLE-STRANDED RNA-BINDING PROTEIN 1-LIKE"/>
    <property type="match status" value="1"/>
</dbReference>
<name>A0ABR0DTK9_9LAMI</name>
<reference evidence="5 6" key="1">
    <citation type="journal article" date="2023" name="bioRxiv">
        <title>Genome report: Whole genome sequence and annotation of Penstemon davidsonii.</title>
        <authorList>
            <person name="Ostevik K.L."/>
            <person name="Alabady M."/>
            <person name="Zhang M."/>
            <person name="Rausher M.D."/>
        </authorList>
    </citation>
    <scope>NUCLEOTIDE SEQUENCE [LARGE SCALE GENOMIC DNA]</scope>
    <source>
        <strain evidence="5">DNT005</strain>
        <tissue evidence="5">Whole leaf</tissue>
    </source>
</reference>
<evidence type="ECO:0000313" key="6">
    <source>
        <dbReference type="Proteomes" id="UP001291926"/>
    </source>
</evidence>
<dbReference type="SMART" id="SM00358">
    <property type="entry name" value="DSRM"/>
    <property type="match status" value="2"/>
</dbReference>
<evidence type="ECO:0000259" key="4">
    <source>
        <dbReference type="PROSITE" id="PS50137"/>
    </source>
</evidence>
<dbReference type="SUPFAM" id="SSF54768">
    <property type="entry name" value="dsRNA-binding domain-like"/>
    <property type="match status" value="2"/>
</dbReference>
<sequence length="281" mass="31800">MYKSKLQELCQKQKWALPKYTLLQKGQNHRPQFKASVVVKGLTFDTPTVSKFSKEAYNEAAKVAFLHFTSDPSDQSSENIDKKDIKKEIQRSEDPAALNAVHESDDLCSYKNLLQEMITKNEGFYIPKYTTIRSIEPRCHPFSSTVEVKGEIFEGAEAKSKNLAELSAAKAAYTIIMERNLFQPRPSDDEILKLAPRLGSITISDPQKCETEGGEIINKNEEIANSSMTRTTVMKCYLLCNRVKVFTYIPDIVMPKGTIVLPISENRWAMVSLEFPDENGM</sequence>
<dbReference type="Pfam" id="PF00035">
    <property type="entry name" value="dsrm"/>
    <property type="match status" value="2"/>
</dbReference>
<evidence type="ECO:0000256" key="2">
    <source>
        <dbReference type="ARBA" id="ARBA00022884"/>
    </source>
</evidence>
<dbReference type="Proteomes" id="UP001291926">
    <property type="component" value="Unassembled WGS sequence"/>
</dbReference>